<comment type="caution">
    <text evidence="1">The sequence shown here is derived from an EMBL/GenBank/DDBJ whole genome shotgun (WGS) entry which is preliminary data.</text>
</comment>
<dbReference type="Gene3D" id="2.130.10.10">
    <property type="entry name" value="YVTN repeat-like/Quinoprotein amine dehydrogenase"/>
    <property type="match status" value="1"/>
</dbReference>
<dbReference type="PANTHER" id="PTHR45086">
    <property type="entry name" value="WD REPEAT-CONTAINING PROTEIN PCN"/>
    <property type="match status" value="1"/>
</dbReference>
<dbReference type="Proteomes" id="UP000436088">
    <property type="component" value="Unassembled WGS sequence"/>
</dbReference>
<dbReference type="AlphaFoldDB" id="A0A6A2X005"/>
<evidence type="ECO:0000313" key="2">
    <source>
        <dbReference type="Proteomes" id="UP000436088"/>
    </source>
</evidence>
<reference evidence="1" key="1">
    <citation type="submission" date="2019-09" db="EMBL/GenBank/DDBJ databases">
        <title>Draft genome information of white flower Hibiscus syriacus.</title>
        <authorList>
            <person name="Kim Y.-M."/>
        </authorList>
    </citation>
    <scope>NUCLEOTIDE SEQUENCE [LARGE SCALE GENOMIC DNA]</scope>
    <source>
        <strain evidence="1">YM2019G1</strain>
    </source>
</reference>
<dbReference type="InterPro" id="IPR036322">
    <property type="entry name" value="WD40_repeat_dom_sf"/>
</dbReference>
<dbReference type="InterPro" id="IPR015943">
    <property type="entry name" value="WD40/YVTN_repeat-like_dom_sf"/>
</dbReference>
<proteinExistence type="predicted"/>
<keyword evidence="2" id="KW-1185">Reference proteome</keyword>
<organism evidence="1 2">
    <name type="scientific">Hibiscus syriacus</name>
    <name type="common">Rose of Sharon</name>
    <dbReference type="NCBI Taxonomy" id="106335"/>
    <lineage>
        <taxon>Eukaryota</taxon>
        <taxon>Viridiplantae</taxon>
        <taxon>Streptophyta</taxon>
        <taxon>Embryophyta</taxon>
        <taxon>Tracheophyta</taxon>
        <taxon>Spermatophyta</taxon>
        <taxon>Magnoliopsida</taxon>
        <taxon>eudicotyledons</taxon>
        <taxon>Gunneridae</taxon>
        <taxon>Pentapetalae</taxon>
        <taxon>rosids</taxon>
        <taxon>malvids</taxon>
        <taxon>Malvales</taxon>
        <taxon>Malvaceae</taxon>
        <taxon>Malvoideae</taxon>
        <taxon>Hibiscus</taxon>
    </lineage>
</organism>
<dbReference type="EMBL" id="VEPZ02001563">
    <property type="protein sequence ID" value="KAE8667853.1"/>
    <property type="molecule type" value="Genomic_DNA"/>
</dbReference>
<dbReference type="GO" id="GO:0035266">
    <property type="term" value="P:meristem growth"/>
    <property type="evidence" value="ECO:0007669"/>
    <property type="project" value="InterPro"/>
</dbReference>
<name>A0A6A2X005_HIBSY</name>
<accession>A0A6A2X005</accession>
<dbReference type="PANTHER" id="PTHR45086:SF1">
    <property type="entry name" value="WD REPEAT-CONTAINING PROTEIN PCN"/>
    <property type="match status" value="1"/>
</dbReference>
<evidence type="ECO:0000313" key="1">
    <source>
        <dbReference type="EMBL" id="KAE8667853.1"/>
    </source>
</evidence>
<dbReference type="InterPro" id="IPR044622">
    <property type="entry name" value="PCN"/>
</dbReference>
<protein>
    <submittedName>
        <fullName evidence="1">GRAS family transcription factor</fullName>
    </submittedName>
</protein>
<gene>
    <name evidence="1" type="ORF">F3Y22_tig00112354pilonHSYRG00022</name>
</gene>
<dbReference type="GO" id="GO:0010073">
    <property type="term" value="P:meristem maintenance"/>
    <property type="evidence" value="ECO:0007669"/>
    <property type="project" value="InterPro"/>
</dbReference>
<dbReference type="SUPFAM" id="SSF50978">
    <property type="entry name" value="WD40 repeat-like"/>
    <property type="match status" value="1"/>
</dbReference>
<sequence length="126" mass="13993">MLLKPYRTSSVDWKPSSVVALATIPEDSQVVVAHEDGSLEIWLIFPGSVGWHHQLTIHGDSTCQVSPLVWCRVGSKDSPSGRLFSSRIDGSVSEWNLFNLKHEVSQRDIRGKGSDDDEERTGVLYA</sequence>